<protein>
    <recommendedName>
        <fullName evidence="5">EfeO-type cupredoxin-like domain-containing protein</fullName>
    </recommendedName>
</protein>
<comment type="caution">
    <text evidence="3">The sequence shown here is derived from an EMBL/GenBank/DDBJ whole genome shotgun (WGS) entry which is preliminary data.</text>
</comment>
<feature type="signal peptide" evidence="2">
    <location>
        <begin position="1"/>
        <end position="22"/>
    </location>
</feature>
<feature type="compositionally biased region" description="Polar residues" evidence="1">
    <location>
        <begin position="165"/>
        <end position="178"/>
    </location>
</feature>
<evidence type="ECO:0000256" key="2">
    <source>
        <dbReference type="SAM" id="SignalP"/>
    </source>
</evidence>
<evidence type="ECO:0000313" key="3">
    <source>
        <dbReference type="EMBL" id="GAA4792341.1"/>
    </source>
</evidence>
<keyword evidence="4" id="KW-1185">Reference proteome</keyword>
<dbReference type="Proteomes" id="UP001501147">
    <property type="component" value="Unassembled WGS sequence"/>
</dbReference>
<proteinExistence type="predicted"/>
<dbReference type="EMBL" id="BAABJV010000019">
    <property type="protein sequence ID" value="GAA4792341.1"/>
    <property type="molecule type" value="Genomic_DNA"/>
</dbReference>
<name>A0ABP9BBS4_9ACTN</name>
<dbReference type="SUPFAM" id="SSF49503">
    <property type="entry name" value="Cupredoxins"/>
    <property type="match status" value="1"/>
</dbReference>
<feature type="region of interest" description="Disordered" evidence="1">
    <location>
        <begin position="160"/>
        <end position="185"/>
    </location>
</feature>
<evidence type="ECO:0008006" key="5">
    <source>
        <dbReference type="Google" id="ProtNLM"/>
    </source>
</evidence>
<evidence type="ECO:0000256" key="1">
    <source>
        <dbReference type="SAM" id="MobiDB-lite"/>
    </source>
</evidence>
<organism evidence="3 4">
    <name type="scientific">Streptomyces sanyensis</name>
    <dbReference type="NCBI Taxonomy" id="568869"/>
    <lineage>
        <taxon>Bacteria</taxon>
        <taxon>Bacillati</taxon>
        <taxon>Actinomycetota</taxon>
        <taxon>Actinomycetes</taxon>
        <taxon>Kitasatosporales</taxon>
        <taxon>Streptomycetaceae</taxon>
        <taxon>Streptomyces</taxon>
    </lineage>
</organism>
<evidence type="ECO:0000313" key="4">
    <source>
        <dbReference type="Proteomes" id="UP001501147"/>
    </source>
</evidence>
<keyword evidence="2" id="KW-0732">Signal</keyword>
<dbReference type="Gene3D" id="2.60.40.420">
    <property type="entry name" value="Cupredoxins - blue copper proteins"/>
    <property type="match status" value="1"/>
</dbReference>
<dbReference type="InterPro" id="IPR008972">
    <property type="entry name" value="Cupredoxin"/>
</dbReference>
<gene>
    <name evidence="3" type="ORF">GCM10023329_50340</name>
</gene>
<dbReference type="PROSITE" id="PS51257">
    <property type="entry name" value="PROKAR_LIPOPROTEIN"/>
    <property type="match status" value="1"/>
</dbReference>
<reference evidence="4" key="1">
    <citation type="journal article" date="2019" name="Int. J. Syst. Evol. Microbiol.">
        <title>The Global Catalogue of Microorganisms (GCM) 10K type strain sequencing project: providing services to taxonomists for standard genome sequencing and annotation.</title>
        <authorList>
            <consortium name="The Broad Institute Genomics Platform"/>
            <consortium name="The Broad Institute Genome Sequencing Center for Infectious Disease"/>
            <person name="Wu L."/>
            <person name="Ma J."/>
        </authorList>
    </citation>
    <scope>NUCLEOTIDE SEQUENCE [LARGE SCALE GENOMIC DNA]</scope>
    <source>
        <strain evidence="4">JCM 18324</strain>
    </source>
</reference>
<feature type="chain" id="PRO_5045353193" description="EfeO-type cupredoxin-like domain-containing protein" evidence="2">
    <location>
        <begin position="23"/>
        <end position="270"/>
    </location>
</feature>
<sequence length="270" mass="28661">MSGRRLARALGTAGILGLLVLAAGCTERPDTHHRPGTNHDTVSGPAGTLLPAEGKSRHERLRQVPAKDAPAVTVTVRADTHDGWNIRLDVRRFRFSPDSVGGAAVLGSGHARLLLDGAEVARVYGDRHHLPSADVPAGSQMLTVRLHADDHTVWALDGEPVQDSVPLSGTAPPSSGPDQEQKPAGRTLDITVAGGVVSPEPGRIELRKGERLTLRVTSDTDDELHVHGVDRSAVLTAGRTATLEVLLDRSGLYEVETHRSGLVLTQLAVR</sequence>
<accession>A0ABP9BBS4</accession>
<dbReference type="RefSeq" id="WP_345615747.1">
    <property type="nucleotide sequence ID" value="NZ_BAABJV010000019.1"/>
</dbReference>